<dbReference type="AlphaFoldDB" id="A1CE94"/>
<sequence length="609" mass="65387">MTASQDALAYHEPRIRTMLIQSSFLLALNWVNTLLDQLIYCGLVGQLLVGMAWGVPGANWLELDVQLAIQQLGYLGLLLLVYEGGLSTSFSQLKSNFMLSSMVAMTGVGVPMALSFVLMRLVSATPLQAFAAGAALCSTSIGTTFTILSTTGLAKTRLGVVLGSAAMMDDVAGLVMVQIISNVGGAEQGSSFNPVVIIRPIMVAIGFALGLLLICRFVIRVLVGRLRGHKTNFHPRMRSPRLAFVIHMLYLIGLVTGAQYAGTSGLFAAYLAGASISWFDELLTPLNTPETESPASEQIQSRQDGIELRPQPARGTSDMQTAQGEEDLTETSARPEVAIQTKIVTGEQTYEMFCKEPLKRILSPLFFASIGFSMPITRMFAGKVLWRGVVYTIFMAFGKLITGIWLIRLSAFCPTTLEKVKQALLKFATFSAARLRKTKPRCDINPSRDSPRIRIKRSDGSKQDDDLAASGQEPQKQDSHVPAAAAGADSTGDRPSVSQVSSSKLPSKPRSLYPASILGLAMVARGEIGYLIASLAETDGIFSSQSPSSGGTSGQQGASEMYLVVVWAITLCTFIGPLCVGLLVKRVKALQELRARSSGDDPLGLWGVS</sequence>
<keyword evidence="14" id="KW-1185">Reference proteome</keyword>
<keyword evidence="6" id="KW-0915">Sodium</keyword>
<feature type="compositionally biased region" description="Polar residues" evidence="10">
    <location>
        <begin position="288"/>
        <end position="303"/>
    </location>
</feature>
<gene>
    <name evidence="13" type="ORF">ACLA_088840</name>
</gene>
<feature type="domain" description="Cation/H+ exchanger transmembrane" evidence="12">
    <location>
        <begin position="43"/>
        <end position="279"/>
    </location>
</feature>
<dbReference type="EMBL" id="DS027052">
    <property type="protein sequence ID" value="EAW11193.1"/>
    <property type="molecule type" value="Genomic_DNA"/>
</dbReference>
<evidence type="ECO:0000256" key="5">
    <source>
        <dbReference type="ARBA" id="ARBA00022989"/>
    </source>
</evidence>
<evidence type="ECO:0000256" key="8">
    <source>
        <dbReference type="ARBA" id="ARBA00023136"/>
    </source>
</evidence>
<dbReference type="PANTHER" id="PTHR43562:SF3">
    <property type="entry name" value="SODIUM ION_PROTON EXCHANGER (EUROFUNG)"/>
    <property type="match status" value="1"/>
</dbReference>
<comment type="subcellular location">
    <subcellularLocation>
        <location evidence="1">Membrane</location>
        <topology evidence="1">Multi-pass membrane protein</topology>
    </subcellularLocation>
</comment>
<evidence type="ECO:0000256" key="4">
    <source>
        <dbReference type="ARBA" id="ARBA00022692"/>
    </source>
</evidence>
<keyword evidence="2" id="KW-0813">Transport</keyword>
<dbReference type="Pfam" id="PF00999">
    <property type="entry name" value="Na_H_Exchanger"/>
    <property type="match status" value="1"/>
</dbReference>
<dbReference type="GO" id="GO:1902600">
    <property type="term" value="P:proton transmembrane transport"/>
    <property type="evidence" value="ECO:0007669"/>
    <property type="project" value="InterPro"/>
</dbReference>
<dbReference type="HOGENOM" id="CLU_024407_1_0_1"/>
<dbReference type="STRING" id="344612.A1CE94"/>
<dbReference type="OMA" id="TWAITLC"/>
<feature type="region of interest" description="Disordered" evidence="10">
    <location>
        <begin position="441"/>
        <end position="508"/>
    </location>
</feature>
<keyword evidence="9" id="KW-0739">Sodium transport</keyword>
<evidence type="ECO:0000256" key="3">
    <source>
        <dbReference type="ARBA" id="ARBA00022449"/>
    </source>
</evidence>
<dbReference type="KEGG" id="act:ACLA_088840"/>
<keyword evidence="5 11" id="KW-1133">Transmembrane helix</keyword>
<evidence type="ECO:0000256" key="2">
    <source>
        <dbReference type="ARBA" id="ARBA00022448"/>
    </source>
</evidence>
<evidence type="ECO:0000256" key="1">
    <source>
        <dbReference type="ARBA" id="ARBA00004141"/>
    </source>
</evidence>
<protein>
    <submittedName>
        <fullName evidence="13">Na+/H+ antiporter, putative</fullName>
    </submittedName>
</protein>
<evidence type="ECO:0000259" key="12">
    <source>
        <dbReference type="Pfam" id="PF00999"/>
    </source>
</evidence>
<evidence type="ECO:0000313" key="13">
    <source>
        <dbReference type="EMBL" id="EAW11193.1"/>
    </source>
</evidence>
<evidence type="ECO:0000256" key="7">
    <source>
        <dbReference type="ARBA" id="ARBA00023065"/>
    </source>
</evidence>
<keyword evidence="8 11" id="KW-0472">Membrane</keyword>
<accession>A1CE94</accession>
<dbReference type="eggNOG" id="ENOG502QU6S">
    <property type="taxonomic scope" value="Eukaryota"/>
</dbReference>
<feature type="transmembrane region" description="Helical" evidence="11">
    <location>
        <begin position="127"/>
        <end position="148"/>
    </location>
</feature>
<dbReference type="VEuPathDB" id="FungiDB:ACLA_088840"/>
<dbReference type="GO" id="GO:0016020">
    <property type="term" value="C:membrane"/>
    <property type="evidence" value="ECO:0007669"/>
    <property type="project" value="UniProtKB-SubCell"/>
</dbReference>
<dbReference type="InterPro" id="IPR038770">
    <property type="entry name" value="Na+/solute_symporter_sf"/>
</dbReference>
<dbReference type="GeneID" id="4704942"/>
<evidence type="ECO:0000256" key="10">
    <source>
        <dbReference type="SAM" id="MobiDB-lite"/>
    </source>
</evidence>
<feature type="transmembrane region" description="Helical" evidence="11">
    <location>
        <begin position="201"/>
        <end position="223"/>
    </location>
</feature>
<dbReference type="OrthoDB" id="1288932at2759"/>
<dbReference type="RefSeq" id="XP_001272619.1">
    <property type="nucleotide sequence ID" value="XM_001272618.1"/>
</dbReference>
<proteinExistence type="predicted"/>
<feature type="transmembrane region" description="Helical" evidence="11">
    <location>
        <begin position="67"/>
        <end position="85"/>
    </location>
</feature>
<feature type="transmembrane region" description="Helical" evidence="11">
    <location>
        <begin position="561"/>
        <end position="584"/>
    </location>
</feature>
<feature type="transmembrane region" description="Helical" evidence="11">
    <location>
        <begin position="244"/>
        <end position="272"/>
    </location>
</feature>
<dbReference type="PANTHER" id="PTHR43562">
    <property type="entry name" value="NAPA-TYPE SODIUM/HYDROGEN ANTIPORTER"/>
    <property type="match status" value="1"/>
</dbReference>
<keyword evidence="7" id="KW-0406">Ion transport</keyword>
<dbReference type="InterPro" id="IPR006153">
    <property type="entry name" value="Cation/H_exchanger_TM"/>
</dbReference>
<dbReference type="Proteomes" id="UP000006701">
    <property type="component" value="Unassembled WGS sequence"/>
</dbReference>
<feature type="transmembrane region" description="Helical" evidence="11">
    <location>
        <begin position="160"/>
        <end position="181"/>
    </location>
</feature>
<feature type="region of interest" description="Disordered" evidence="10">
    <location>
        <begin position="288"/>
        <end position="332"/>
    </location>
</feature>
<keyword evidence="3" id="KW-0050">Antiport</keyword>
<reference evidence="13 14" key="1">
    <citation type="journal article" date="2008" name="PLoS Genet.">
        <title>Genomic islands in the pathogenic filamentous fungus Aspergillus fumigatus.</title>
        <authorList>
            <person name="Fedorova N.D."/>
            <person name="Khaldi N."/>
            <person name="Joardar V.S."/>
            <person name="Maiti R."/>
            <person name="Amedeo P."/>
            <person name="Anderson M.J."/>
            <person name="Crabtree J."/>
            <person name="Silva J.C."/>
            <person name="Badger J.H."/>
            <person name="Albarraq A."/>
            <person name="Angiuoli S."/>
            <person name="Bussey H."/>
            <person name="Bowyer P."/>
            <person name="Cotty P.J."/>
            <person name="Dyer P.S."/>
            <person name="Egan A."/>
            <person name="Galens K."/>
            <person name="Fraser-Liggett C.M."/>
            <person name="Haas B.J."/>
            <person name="Inman J.M."/>
            <person name="Kent R."/>
            <person name="Lemieux S."/>
            <person name="Malavazi I."/>
            <person name="Orvis J."/>
            <person name="Roemer T."/>
            <person name="Ronning C.M."/>
            <person name="Sundaram J.P."/>
            <person name="Sutton G."/>
            <person name="Turner G."/>
            <person name="Venter J.C."/>
            <person name="White O.R."/>
            <person name="Whitty B.R."/>
            <person name="Youngman P."/>
            <person name="Wolfe K.H."/>
            <person name="Goldman G.H."/>
            <person name="Wortman J.R."/>
            <person name="Jiang B."/>
            <person name="Denning D.W."/>
            <person name="Nierman W.C."/>
        </authorList>
    </citation>
    <scope>NUCLEOTIDE SEQUENCE [LARGE SCALE GENOMIC DNA]</scope>
    <source>
        <strain evidence="14">ATCC 1007 / CBS 513.65 / DSM 816 / NCTC 3887 / NRRL 1</strain>
    </source>
</reference>
<evidence type="ECO:0000256" key="6">
    <source>
        <dbReference type="ARBA" id="ARBA00023053"/>
    </source>
</evidence>
<feature type="transmembrane region" description="Helical" evidence="11">
    <location>
        <begin position="361"/>
        <end position="381"/>
    </location>
</feature>
<feature type="transmembrane region" description="Helical" evidence="11">
    <location>
        <begin position="97"/>
        <end position="121"/>
    </location>
</feature>
<evidence type="ECO:0000313" key="14">
    <source>
        <dbReference type="Proteomes" id="UP000006701"/>
    </source>
</evidence>
<feature type="compositionally biased region" description="Basic and acidic residues" evidence="10">
    <location>
        <begin position="449"/>
        <end position="465"/>
    </location>
</feature>
<dbReference type="Gene3D" id="1.20.1530.20">
    <property type="match status" value="2"/>
</dbReference>
<keyword evidence="4 11" id="KW-0812">Transmembrane</keyword>
<dbReference type="GO" id="GO:0006814">
    <property type="term" value="P:sodium ion transport"/>
    <property type="evidence" value="ECO:0007669"/>
    <property type="project" value="UniProtKB-KW"/>
</dbReference>
<evidence type="ECO:0000256" key="9">
    <source>
        <dbReference type="ARBA" id="ARBA00023201"/>
    </source>
</evidence>
<dbReference type="GO" id="GO:0015297">
    <property type="term" value="F:antiporter activity"/>
    <property type="evidence" value="ECO:0007669"/>
    <property type="project" value="UniProtKB-KW"/>
</dbReference>
<organism evidence="13 14">
    <name type="scientific">Aspergillus clavatus (strain ATCC 1007 / CBS 513.65 / DSM 816 / NCTC 3887 / NRRL 1 / QM 1276 / 107)</name>
    <dbReference type="NCBI Taxonomy" id="344612"/>
    <lineage>
        <taxon>Eukaryota</taxon>
        <taxon>Fungi</taxon>
        <taxon>Dikarya</taxon>
        <taxon>Ascomycota</taxon>
        <taxon>Pezizomycotina</taxon>
        <taxon>Eurotiomycetes</taxon>
        <taxon>Eurotiomycetidae</taxon>
        <taxon>Eurotiales</taxon>
        <taxon>Aspergillaceae</taxon>
        <taxon>Aspergillus</taxon>
        <taxon>Aspergillus subgen. Fumigati</taxon>
    </lineage>
</organism>
<feature type="transmembrane region" description="Helical" evidence="11">
    <location>
        <begin position="388"/>
        <end position="407"/>
    </location>
</feature>
<evidence type="ECO:0000256" key="11">
    <source>
        <dbReference type="SAM" id="Phobius"/>
    </source>
</evidence>
<feature type="compositionally biased region" description="Low complexity" evidence="10">
    <location>
        <begin position="495"/>
        <end position="508"/>
    </location>
</feature>
<name>A1CE94_ASPCL</name>